<proteinExistence type="predicted"/>
<feature type="transmembrane region" description="Helical" evidence="1">
    <location>
        <begin position="66"/>
        <end position="85"/>
    </location>
</feature>
<reference evidence="3" key="1">
    <citation type="journal article" date="2019" name="Int. J. Syst. Evol. Microbiol.">
        <title>The Global Catalogue of Microorganisms (GCM) 10K type strain sequencing project: providing services to taxonomists for standard genome sequencing and annotation.</title>
        <authorList>
            <consortium name="The Broad Institute Genomics Platform"/>
            <consortium name="The Broad Institute Genome Sequencing Center for Infectious Disease"/>
            <person name="Wu L."/>
            <person name="Ma J."/>
        </authorList>
    </citation>
    <scope>NUCLEOTIDE SEQUENCE [LARGE SCALE GENOMIC DNA]</scope>
    <source>
        <strain evidence="3">JCM 17939</strain>
    </source>
</reference>
<feature type="transmembrane region" description="Helical" evidence="1">
    <location>
        <begin position="244"/>
        <end position="268"/>
    </location>
</feature>
<dbReference type="EMBL" id="BAABHK010000007">
    <property type="protein sequence ID" value="GAA4629696.1"/>
    <property type="molecule type" value="Genomic_DNA"/>
</dbReference>
<feature type="transmembrane region" description="Helical" evidence="1">
    <location>
        <begin position="160"/>
        <end position="182"/>
    </location>
</feature>
<gene>
    <name evidence="2" type="ORF">GCM10023196_052080</name>
</gene>
<feature type="transmembrane region" description="Helical" evidence="1">
    <location>
        <begin position="188"/>
        <end position="208"/>
    </location>
</feature>
<evidence type="ECO:0000313" key="2">
    <source>
        <dbReference type="EMBL" id="GAA4629696.1"/>
    </source>
</evidence>
<feature type="transmembrane region" description="Helical" evidence="1">
    <location>
        <begin position="215"/>
        <end position="232"/>
    </location>
</feature>
<name>A0ABP8UGZ7_9ACTN</name>
<accession>A0ABP8UGZ7</accession>
<feature type="transmembrane region" description="Helical" evidence="1">
    <location>
        <begin position="92"/>
        <end position="111"/>
    </location>
</feature>
<keyword evidence="1" id="KW-0812">Transmembrane</keyword>
<evidence type="ECO:0000256" key="1">
    <source>
        <dbReference type="SAM" id="Phobius"/>
    </source>
</evidence>
<organism evidence="2 3">
    <name type="scientific">Actinoallomurus vinaceus</name>
    <dbReference type="NCBI Taxonomy" id="1080074"/>
    <lineage>
        <taxon>Bacteria</taxon>
        <taxon>Bacillati</taxon>
        <taxon>Actinomycetota</taxon>
        <taxon>Actinomycetes</taxon>
        <taxon>Streptosporangiales</taxon>
        <taxon>Thermomonosporaceae</taxon>
        <taxon>Actinoallomurus</taxon>
    </lineage>
</organism>
<dbReference type="InterPro" id="IPR007136">
    <property type="entry name" value="DUF347"/>
</dbReference>
<keyword evidence="1" id="KW-1133">Transmembrane helix</keyword>
<feature type="transmembrane region" description="Helical" evidence="1">
    <location>
        <begin position="117"/>
        <end position="140"/>
    </location>
</feature>
<keyword evidence="3" id="KW-1185">Reference proteome</keyword>
<dbReference type="Pfam" id="PF03988">
    <property type="entry name" value="DUF347"/>
    <property type="match status" value="4"/>
</dbReference>
<sequence length="275" mass="29992">MPDCTTKGRRYVILVGMATSQLHNSQITVTRRAMSKVPEVTAYFWIVKVLTTGMGETTSDYLAHRLNPIVAVALAGILLAASLAVQFGVRRYVAWIYWTSITMVSVFGTMAADVLHVALGIPYVISTAFFLVALAAIFAIWYASEKTLSIHSIVTRRRELFYWATVMTTFALGTATGDMTAVTVHLGYLASGVMFAVLIALPALAYLWLRMNAVLTFWFAYVLTRPLGASFADWMGVPRARGGLALGTGPVSLFLAVIIVGFVGYLTVTRKDAAR</sequence>
<dbReference type="Proteomes" id="UP001501442">
    <property type="component" value="Unassembled WGS sequence"/>
</dbReference>
<protein>
    <submittedName>
        <fullName evidence="2">Membrane protein</fullName>
    </submittedName>
</protein>
<comment type="caution">
    <text evidence="2">The sequence shown here is derived from an EMBL/GenBank/DDBJ whole genome shotgun (WGS) entry which is preliminary data.</text>
</comment>
<keyword evidence="1" id="KW-0472">Membrane</keyword>
<evidence type="ECO:0000313" key="3">
    <source>
        <dbReference type="Proteomes" id="UP001501442"/>
    </source>
</evidence>